<dbReference type="RefSeq" id="WP_152099667.1">
    <property type="nucleotide sequence ID" value="NZ_AP021861.1"/>
</dbReference>
<evidence type="ECO:0000256" key="2">
    <source>
        <dbReference type="ARBA" id="ARBA00022448"/>
    </source>
</evidence>
<dbReference type="PROSITE" id="PS00152">
    <property type="entry name" value="ATPASE_ALPHA_BETA"/>
    <property type="match status" value="1"/>
</dbReference>
<gene>
    <name evidence="11" type="ORF">PLANPX_3624</name>
</gene>
<dbReference type="InterPro" id="IPR050053">
    <property type="entry name" value="ATPase_alpha/beta_chains"/>
</dbReference>
<name>A0A5K7XDD8_9BACT</name>
<evidence type="ECO:0000256" key="6">
    <source>
        <dbReference type="ARBA" id="ARBA00022927"/>
    </source>
</evidence>
<dbReference type="EMBL" id="AP021861">
    <property type="protein sequence ID" value="BBO34012.1"/>
    <property type="molecule type" value="Genomic_DNA"/>
</dbReference>
<evidence type="ECO:0000259" key="10">
    <source>
        <dbReference type="SMART" id="SM00382"/>
    </source>
</evidence>
<comment type="subcellular location">
    <subcellularLocation>
        <location evidence="1">Cytoplasm</location>
    </subcellularLocation>
</comment>
<evidence type="ECO:0000256" key="4">
    <source>
        <dbReference type="ARBA" id="ARBA00022741"/>
    </source>
</evidence>
<evidence type="ECO:0000313" key="11">
    <source>
        <dbReference type="EMBL" id="BBO34012.1"/>
    </source>
</evidence>
<keyword evidence="5" id="KW-0067">ATP-binding</keyword>
<dbReference type="Gene3D" id="3.40.50.12240">
    <property type="match status" value="1"/>
</dbReference>
<dbReference type="InterPro" id="IPR003593">
    <property type="entry name" value="AAA+_ATPase"/>
</dbReference>
<comment type="catalytic activity">
    <reaction evidence="8">
        <text>ATP + H2O + cellular proteinSide 1 = ADP + phosphate + cellular proteinSide 2.</text>
        <dbReference type="EC" id="7.4.2.8"/>
    </reaction>
</comment>
<keyword evidence="2" id="KW-0813">Transport</keyword>
<dbReference type="InterPro" id="IPR000194">
    <property type="entry name" value="ATPase_F1/V1/A1_a/bsu_nucl-bd"/>
</dbReference>
<evidence type="ECO:0000256" key="7">
    <source>
        <dbReference type="ARBA" id="ARBA00022967"/>
    </source>
</evidence>
<dbReference type="InterPro" id="IPR020003">
    <property type="entry name" value="ATPase_a/bsu_AS"/>
</dbReference>
<dbReference type="GO" id="GO:0016887">
    <property type="term" value="F:ATP hydrolysis activity"/>
    <property type="evidence" value="ECO:0007669"/>
    <property type="project" value="InterPro"/>
</dbReference>
<accession>A0A5K7XDD8</accession>
<dbReference type="InterPro" id="IPR005714">
    <property type="entry name" value="ATPase_T3SS_FliI/YscN"/>
</dbReference>
<sequence>MSTYAPQLEQAMTAGITGSVVQTTGLTVAVAGMPAPVGAVVGIARQGGGEVEAEVIGFRDHRTLVMPLADLDGVRRGSPVRLIRTSRMLKVGPALLGRVVDARGRCIDNRPQPMVRDRFRIQNDGVTATERPRIDLPLGTGVRCIDSMLMCGRGQRLGIFAGSGVGKSVVMGMMARYTEADVTVIALIGERGREVNEFIHRELGPTGLARSVVVVATSNEPALLRVQAAYTATTIAEYFRDAGKNVLLVMDSLTRFALAQREIGLAAGEPPTTRGFPPSTFALLPRLVERAGRTEQGSITAFYSVLVEGDDENEPIADCVRGLLDGHVWLSRRIAEKGHYPAIDVLRSISRLANELSTPDEKKARQIIRELLAAYSENEDLITIGAYRKGANKTLDAAVEMREEIHRLLKQQVEEKVEIAQVRQDLIALAAKCLARMNAPAPAMGGQQQMPPMQPPRQQGPVIKK</sequence>
<dbReference type="KEGG" id="lpav:PLANPX_3624"/>
<reference evidence="12" key="1">
    <citation type="submission" date="2019-10" db="EMBL/GenBank/DDBJ databases">
        <title>Lacipirellula parvula gen. nov., sp. nov., representing a lineage of planctomycetes widespread in freshwater anoxic habitats, and description of the family Lacipirellulaceae.</title>
        <authorList>
            <person name="Dedysh S.N."/>
            <person name="Kulichevskaya I.S."/>
            <person name="Beletsky A.V."/>
            <person name="Rakitin A.L."/>
            <person name="Mardanov A.V."/>
            <person name="Ivanova A.A."/>
            <person name="Saltykova V.X."/>
            <person name="Rijpstra W.I.C."/>
            <person name="Sinninghe Damste J.S."/>
            <person name="Ravin N.V."/>
        </authorList>
    </citation>
    <scope>NUCLEOTIDE SEQUENCE [LARGE SCALE GENOMIC DNA]</scope>
    <source>
        <strain evidence="12">PX69</strain>
    </source>
</reference>
<dbReference type="SMART" id="SM00382">
    <property type="entry name" value="AAA"/>
    <property type="match status" value="1"/>
</dbReference>
<dbReference type="Pfam" id="PF00006">
    <property type="entry name" value="ATP-synt_ab"/>
    <property type="match status" value="1"/>
</dbReference>
<evidence type="ECO:0000313" key="12">
    <source>
        <dbReference type="Proteomes" id="UP000326837"/>
    </source>
</evidence>
<dbReference type="Pfam" id="PF18269">
    <property type="entry name" value="T3SS_ATPase_C"/>
    <property type="match status" value="1"/>
</dbReference>
<keyword evidence="12" id="KW-1185">Reference proteome</keyword>
<organism evidence="11 12">
    <name type="scientific">Lacipirellula parvula</name>
    <dbReference type="NCBI Taxonomy" id="2650471"/>
    <lineage>
        <taxon>Bacteria</taxon>
        <taxon>Pseudomonadati</taxon>
        <taxon>Planctomycetota</taxon>
        <taxon>Planctomycetia</taxon>
        <taxon>Pirellulales</taxon>
        <taxon>Lacipirellulaceae</taxon>
        <taxon>Lacipirellula</taxon>
    </lineage>
</organism>
<dbReference type="Proteomes" id="UP000326837">
    <property type="component" value="Chromosome"/>
</dbReference>
<dbReference type="InterPro" id="IPR040627">
    <property type="entry name" value="T3SS_ATPase_C"/>
</dbReference>
<dbReference type="GO" id="GO:0005524">
    <property type="term" value="F:ATP binding"/>
    <property type="evidence" value="ECO:0007669"/>
    <property type="project" value="UniProtKB-KW"/>
</dbReference>
<evidence type="ECO:0000256" key="9">
    <source>
        <dbReference type="SAM" id="MobiDB-lite"/>
    </source>
</evidence>
<dbReference type="GO" id="GO:0030254">
    <property type="term" value="P:protein secretion by the type III secretion system"/>
    <property type="evidence" value="ECO:0007669"/>
    <property type="project" value="InterPro"/>
</dbReference>
<dbReference type="FunFam" id="3.40.50.12240:FF:000002">
    <property type="entry name" value="Flagellum-specific ATP synthase FliI"/>
    <property type="match status" value="1"/>
</dbReference>
<dbReference type="InterPro" id="IPR004100">
    <property type="entry name" value="ATPase_F1/V1/A1_a/bsu_N"/>
</dbReference>
<protein>
    <submittedName>
        <fullName evidence="11">Flagellum-specific ATP synthase FliI</fullName>
    </submittedName>
</protein>
<dbReference type="Pfam" id="PF02874">
    <property type="entry name" value="ATP-synt_ab_N"/>
    <property type="match status" value="1"/>
</dbReference>
<dbReference type="AlphaFoldDB" id="A0A5K7XDD8"/>
<dbReference type="SUPFAM" id="SSF52540">
    <property type="entry name" value="P-loop containing nucleoside triphosphate hydrolases"/>
    <property type="match status" value="1"/>
</dbReference>
<evidence type="ECO:0000256" key="8">
    <source>
        <dbReference type="ARBA" id="ARBA00034006"/>
    </source>
</evidence>
<dbReference type="GO" id="GO:0046933">
    <property type="term" value="F:proton-transporting ATP synthase activity, rotational mechanism"/>
    <property type="evidence" value="ECO:0007669"/>
    <property type="project" value="TreeGrafter"/>
</dbReference>
<feature type="domain" description="AAA+ ATPase" evidence="10">
    <location>
        <begin position="153"/>
        <end position="335"/>
    </location>
</feature>
<dbReference type="CDD" id="cd01136">
    <property type="entry name" value="ATPase_flagellum-secretory_path_III"/>
    <property type="match status" value="1"/>
</dbReference>
<evidence type="ECO:0000256" key="1">
    <source>
        <dbReference type="ARBA" id="ARBA00004496"/>
    </source>
</evidence>
<feature type="region of interest" description="Disordered" evidence="9">
    <location>
        <begin position="442"/>
        <end position="465"/>
    </location>
</feature>
<keyword evidence="4" id="KW-0547">Nucleotide-binding</keyword>
<evidence type="ECO:0000256" key="3">
    <source>
        <dbReference type="ARBA" id="ARBA00022490"/>
    </source>
</evidence>
<dbReference type="GO" id="GO:0030257">
    <property type="term" value="C:type III protein secretion system complex"/>
    <property type="evidence" value="ECO:0007669"/>
    <property type="project" value="InterPro"/>
</dbReference>
<dbReference type="GO" id="GO:0008564">
    <property type="term" value="F:protein-exporting ATPase activity"/>
    <property type="evidence" value="ECO:0007669"/>
    <property type="project" value="UniProtKB-EC"/>
</dbReference>
<proteinExistence type="predicted"/>
<evidence type="ECO:0000256" key="5">
    <source>
        <dbReference type="ARBA" id="ARBA00022840"/>
    </source>
</evidence>
<dbReference type="PANTHER" id="PTHR15184">
    <property type="entry name" value="ATP SYNTHASE"/>
    <property type="match status" value="1"/>
</dbReference>
<dbReference type="NCBIfam" id="TIGR01026">
    <property type="entry name" value="fliI_yscN"/>
    <property type="match status" value="1"/>
</dbReference>
<keyword evidence="3" id="KW-0963">Cytoplasm</keyword>
<keyword evidence="7" id="KW-1278">Translocase</keyword>
<keyword evidence="6" id="KW-0653">Protein transport</keyword>
<dbReference type="PANTHER" id="PTHR15184:SF9">
    <property type="entry name" value="SPI-1 TYPE 3 SECRETION SYSTEM ATPASE"/>
    <property type="match status" value="1"/>
</dbReference>
<dbReference type="InterPro" id="IPR027417">
    <property type="entry name" value="P-loop_NTPase"/>
</dbReference>
<dbReference type="GO" id="GO:0005737">
    <property type="term" value="C:cytoplasm"/>
    <property type="evidence" value="ECO:0007669"/>
    <property type="project" value="UniProtKB-SubCell"/>
</dbReference>